<dbReference type="NCBIfam" id="TIGR00878">
    <property type="entry name" value="purM"/>
    <property type="match status" value="1"/>
</dbReference>
<evidence type="ECO:0000256" key="7">
    <source>
        <dbReference type="ARBA" id="ARBA00022598"/>
    </source>
</evidence>
<evidence type="ECO:0000256" key="14">
    <source>
        <dbReference type="ARBA" id="ARBA00049057"/>
    </source>
</evidence>
<dbReference type="UniPathway" id="UPA00074">
    <property type="reaction ID" value="UER00129"/>
</dbReference>
<keyword evidence="8" id="KW-0547">Nucleotide-binding</keyword>
<accession>A0A381P7U2</accession>
<dbReference type="GO" id="GO:0006189">
    <property type="term" value="P:'de novo' IMP biosynthetic process"/>
    <property type="evidence" value="ECO:0007669"/>
    <property type="project" value="UniProtKB-UniPathway"/>
</dbReference>
<dbReference type="HAMAP" id="MF_00741">
    <property type="entry name" value="AIRS"/>
    <property type="match status" value="1"/>
</dbReference>
<comment type="pathway">
    <text evidence="2">Purine metabolism; IMP biosynthesis via de novo pathway; 5-amino-1-(5-phospho-D-ribosyl)imidazole from N(2)-formyl-N(1)-(5-phospho-D-ribosyl)glycinamide: step 2/2.</text>
</comment>
<dbReference type="InterPro" id="IPR004733">
    <property type="entry name" value="PurM_cligase"/>
</dbReference>
<dbReference type="InterPro" id="IPR036676">
    <property type="entry name" value="PurM-like_C_sf"/>
</dbReference>
<comment type="similarity">
    <text evidence="3">Belongs to the AIR synthase family.</text>
</comment>
<organism evidence="17">
    <name type="scientific">marine metagenome</name>
    <dbReference type="NCBI Taxonomy" id="408172"/>
    <lineage>
        <taxon>unclassified sequences</taxon>
        <taxon>metagenomes</taxon>
        <taxon>ecological metagenomes</taxon>
    </lineage>
</organism>
<evidence type="ECO:0000256" key="4">
    <source>
        <dbReference type="ARBA" id="ARBA00013047"/>
    </source>
</evidence>
<dbReference type="EC" id="6.3.3.1" evidence="4"/>
<dbReference type="PANTHER" id="PTHR10520">
    <property type="entry name" value="TRIFUNCTIONAL PURINE BIOSYNTHETIC PROTEIN ADENOSINE-3-RELATED"/>
    <property type="match status" value="1"/>
</dbReference>
<dbReference type="Gene3D" id="3.30.1330.10">
    <property type="entry name" value="PurM-like, N-terminal domain"/>
    <property type="match status" value="1"/>
</dbReference>
<name>A0A381P7U2_9ZZZZ</name>
<dbReference type="GO" id="GO:0005524">
    <property type="term" value="F:ATP binding"/>
    <property type="evidence" value="ECO:0007669"/>
    <property type="project" value="UniProtKB-KW"/>
</dbReference>
<dbReference type="FunFam" id="3.90.650.10:FF:000011">
    <property type="entry name" value="Phosphoribosylformylglycinamidine cyclo-ligase"/>
    <property type="match status" value="1"/>
</dbReference>
<dbReference type="GO" id="GO:0004637">
    <property type="term" value="F:phosphoribosylamine-glycine ligase activity"/>
    <property type="evidence" value="ECO:0007669"/>
    <property type="project" value="TreeGrafter"/>
</dbReference>
<evidence type="ECO:0000256" key="3">
    <source>
        <dbReference type="ARBA" id="ARBA00010280"/>
    </source>
</evidence>
<comment type="catalytic activity">
    <reaction evidence="14">
        <text>2-formamido-N(1)-(5-O-phospho-beta-D-ribosyl)acetamidine + ATP = 5-amino-1-(5-phospho-beta-D-ribosyl)imidazole + ADP + phosphate + H(+)</text>
        <dbReference type="Rhea" id="RHEA:23032"/>
        <dbReference type="ChEBI" id="CHEBI:15378"/>
        <dbReference type="ChEBI" id="CHEBI:30616"/>
        <dbReference type="ChEBI" id="CHEBI:43474"/>
        <dbReference type="ChEBI" id="CHEBI:137981"/>
        <dbReference type="ChEBI" id="CHEBI:147287"/>
        <dbReference type="ChEBI" id="CHEBI:456216"/>
        <dbReference type="EC" id="6.3.3.1"/>
    </reaction>
</comment>
<keyword evidence="10" id="KW-0067">ATP-binding</keyword>
<dbReference type="AlphaFoldDB" id="A0A381P7U2"/>
<protein>
    <recommendedName>
        <fullName evidence="5">Phosphoribosylformylglycinamidine cyclo-ligase</fullName>
        <ecNumber evidence="4">6.3.3.1</ecNumber>
    </recommendedName>
    <alternativeName>
        <fullName evidence="12">AIR synthase</fullName>
    </alternativeName>
    <alternativeName>
        <fullName evidence="13">AIRS</fullName>
    </alternativeName>
    <alternativeName>
        <fullName evidence="11">Phosphoribosyl-aminoimidazole synthetase</fullName>
    </alternativeName>
</protein>
<dbReference type="SUPFAM" id="SSF56042">
    <property type="entry name" value="PurM C-terminal domain-like"/>
    <property type="match status" value="1"/>
</dbReference>
<comment type="subcellular location">
    <subcellularLocation>
        <location evidence="1">Cytoplasm</location>
    </subcellularLocation>
</comment>
<keyword evidence="9" id="KW-0658">Purine biosynthesis</keyword>
<sequence>MKAYQKAGVDLAAADEAVEKLKPLAKRTLRPEVLSGLGGFGGLFELNQSKYKNPVLVSGTDGVGTKLKLAFELDRHDTIGIDLVAMCVNDILVQGAEPLFFLDYLACGKLLPERVEDIVSGISEGCLESGSALLGGETAEMPGMYESGEYDLAGFAVGAVEREKLIDGKRIEIGDLLLGLPSSGVHSNGFSLVRKILKDHKLNLKDILPGTTETLGEALLTPTIIYVKPILKLLAEIEILGMSHITGGGLPGNVPRMLPEKTPEGFVPVAEIEKSEHYNSWPELPIFSLLQQVSGLPDEELFPVFNMGIGFVICVAETNEGIAREILTKEGQPVFRIGQIVSGNKPEVCWK</sequence>
<evidence type="ECO:0000313" key="17">
    <source>
        <dbReference type="EMBL" id="SUZ62674.1"/>
    </source>
</evidence>
<keyword evidence="7" id="KW-0436">Ligase</keyword>
<dbReference type="PANTHER" id="PTHR10520:SF12">
    <property type="entry name" value="TRIFUNCTIONAL PURINE BIOSYNTHETIC PROTEIN ADENOSINE-3"/>
    <property type="match status" value="1"/>
</dbReference>
<dbReference type="GO" id="GO:0004641">
    <property type="term" value="F:phosphoribosylformylglycinamidine cyclo-ligase activity"/>
    <property type="evidence" value="ECO:0007669"/>
    <property type="project" value="UniProtKB-EC"/>
</dbReference>
<feature type="domain" description="PurM-like C-terminal" evidence="16">
    <location>
        <begin position="173"/>
        <end position="349"/>
    </location>
</feature>
<dbReference type="GO" id="GO:0046084">
    <property type="term" value="P:adenine biosynthetic process"/>
    <property type="evidence" value="ECO:0007669"/>
    <property type="project" value="TreeGrafter"/>
</dbReference>
<dbReference type="InterPro" id="IPR016188">
    <property type="entry name" value="PurM-like_N"/>
</dbReference>
<evidence type="ECO:0000256" key="2">
    <source>
        <dbReference type="ARBA" id="ARBA00004686"/>
    </source>
</evidence>
<evidence type="ECO:0000256" key="10">
    <source>
        <dbReference type="ARBA" id="ARBA00022840"/>
    </source>
</evidence>
<dbReference type="Pfam" id="PF02769">
    <property type="entry name" value="AIRS_C"/>
    <property type="match status" value="1"/>
</dbReference>
<dbReference type="InterPro" id="IPR036921">
    <property type="entry name" value="PurM-like_N_sf"/>
</dbReference>
<evidence type="ECO:0000256" key="11">
    <source>
        <dbReference type="ARBA" id="ARBA00031908"/>
    </source>
</evidence>
<dbReference type="InterPro" id="IPR010918">
    <property type="entry name" value="PurM-like_C_dom"/>
</dbReference>
<dbReference type="Pfam" id="PF00586">
    <property type="entry name" value="AIRS"/>
    <property type="match status" value="1"/>
</dbReference>
<reference evidence="17" key="1">
    <citation type="submission" date="2018-05" db="EMBL/GenBank/DDBJ databases">
        <authorList>
            <person name="Lanie J.A."/>
            <person name="Ng W.-L."/>
            <person name="Kazmierczak K.M."/>
            <person name="Andrzejewski T.M."/>
            <person name="Davidsen T.M."/>
            <person name="Wayne K.J."/>
            <person name="Tettelin H."/>
            <person name="Glass J.I."/>
            <person name="Rusch D."/>
            <person name="Podicherti R."/>
            <person name="Tsui H.-C.T."/>
            <person name="Winkler M.E."/>
        </authorList>
    </citation>
    <scope>NUCLEOTIDE SEQUENCE</scope>
</reference>
<evidence type="ECO:0000259" key="16">
    <source>
        <dbReference type="Pfam" id="PF02769"/>
    </source>
</evidence>
<evidence type="ECO:0000256" key="13">
    <source>
        <dbReference type="ARBA" id="ARBA00033093"/>
    </source>
</evidence>
<proteinExistence type="inferred from homology"/>
<feature type="domain" description="PurM-like N-terminal" evidence="15">
    <location>
        <begin position="55"/>
        <end position="160"/>
    </location>
</feature>
<dbReference type="Gene3D" id="3.90.650.10">
    <property type="entry name" value="PurM-like C-terminal domain"/>
    <property type="match status" value="1"/>
</dbReference>
<evidence type="ECO:0000256" key="1">
    <source>
        <dbReference type="ARBA" id="ARBA00004496"/>
    </source>
</evidence>
<evidence type="ECO:0000256" key="6">
    <source>
        <dbReference type="ARBA" id="ARBA00022490"/>
    </source>
</evidence>
<evidence type="ECO:0000259" key="15">
    <source>
        <dbReference type="Pfam" id="PF00586"/>
    </source>
</evidence>
<evidence type="ECO:0000256" key="12">
    <source>
        <dbReference type="ARBA" id="ARBA00032931"/>
    </source>
</evidence>
<evidence type="ECO:0000256" key="8">
    <source>
        <dbReference type="ARBA" id="ARBA00022741"/>
    </source>
</evidence>
<gene>
    <name evidence="17" type="ORF">METZ01_LOCUS15528</name>
</gene>
<evidence type="ECO:0000256" key="9">
    <source>
        <dbReference type="ARBA" id="ARBA00022755"/>
    </source>
</evidence>
<dbReference type="FunFam" id="3.30.1330.10:FF:000001">
    <property type="entry name" value="Phosphoribosylformylglycinamidine cyclo-ligase"/>
    <property type="match status" value="1"/>
</dbReference>
<dbReference type="EMBL" id="UINC01000886">
    <property type="protein sequence ID" value="SUZ62674.1"/>
    <property type="molecule type" value="Genomic_DNA"/>
</dbReference>
<evidence type="ECO:0000256" key="5">
    <source>
        <dbReference type="ARBA" id="ARBA00020367"/>
    </source>
</evidence>
<dbReference type="CDD" id="cd02196">
    <property type="entry name" value="PurM"/>
    <property type="match status" value="1"/>
</dbReference>
<keyword evidence="6" id="KW-0963">Cytoplasm</keyword>
<dbReference type="SUPFAM" id="SSF55326">
    <property type="entry name" value="PurM N-terminal domain-like"/>
    <property type="match status" value="1"/>
</dbReference>
<dbReference type="GO" id="GO:0005829">
    <property type="term" value="C:cytosol"/>
    <property type="evidence" value="ECO:0007669"/>
    <property type="project" value="TreeGrafter"/>
</dbReference>